<dbReference type="InterPro" id="IPR046373">
    <property type="entry name" value="Acyl-CoA_Oxase/DH_mid-dom_sf"/>
</dbReference>
<evidence type="ECO:0000313" key="4">
    <source>
        <dbReference type="Proteomes" id="UP000033924"/>
    </source>
</evidence>
<dbReference type="GO" id="GO:0003995">
    <property type="term" value="F:acyl-CoA dehydrogenase activity"/>
    <property type="evidence" value="ECO:0007669"/>
    <property type="project" value="TreeGrafter"/>
</dbReference>
<dbReference type="GO" id="GO:0005737">
    <property type="term" value="C:cytoplasm"/>
    <property type="evidence" value="ECO:0007669"/>
    <property type="project" value="TreeGrafter"/>
</dbReference>
<keyword evidence="4" id="KW-1185">Reference proteome</keyword>
<dbReference type="AlphaFoldDB" id="A0A0M2KF60"/>
<dbReference type="InterPro" id="IPR013786">
    <property type="entry name" value="AcylCoA_DH/ox_N"/>
</dbReference>
<dbReference type="Pfam" id="PF02771">
    <property type="entry name" value="Acyl-CoA_dh_N"/>
    <property type="match status" value="1"/>
</dbReference>
<dbReference type="Proteomes" id="UP000033924">
    <property type="component" value="Unassembled WGS sequence"/>
</dbReference>
<proteinExistence type="predicted"/>
<protein>
    <recommendedName>
        <fullName evidence="2">Acyl-CoA dehydrogenase/oxidase N-terminal domain-containing protein</fullName>
    </recommendedName>
</protein>
<sequence>MIIKKEYSGLVFSAYVQSLVLQKLAGISGILAITVGVPNSLGPGELLQHYGTKQQKDHYLPRLAHGQEILCFALTSAKAGSDAGTIPDSGVVCMGEWPASENPDGGSGNCRRNCFAPRTMPARRKTTPMAATNWLRMKNSLSVECTQCHRDRFISFCAPALPGTERRRCLRAFLAERITGL</sequence>
<dbReference type="PANTHER" id="PTHR48083:SF18">
    <property type="entry name" value="ACYL-COENZYME A DEHYDROGENASE"/>
    <property type="match status" value="1"/>
</dbReference>
<dbReference type="Gene3D" id="1.10.540.10">
    <property type="entry name" value="Acyl-CoA dehydrogenase/oxidase, N-terminal domain"/>
    <property type="match status" value="1"/>
</dbReference>
<dbReference type="InterPro" id="IPR037069">
    <property type="entry name" value="AcylCoA_DH/ox_N_sf"/>
</dbReference>
<dbReference type="PANTHER" id="PTHR48083">
    <property type="entry name" value="MEDIUM-CHAIN SPECIFIC ACYL-COA DEHYDROGENASE, MITOCHONDRIAL-RELATED"/>
    <property type="match status" value="1"/>
</dbReference>
<dbReference type="GO" id="GO:0050660">
    <property type="term" value="F:flavin adenine dinucleotide binding"/>
    <property type="evidence" value="ECO:0007669"/>
    <property type="project" value="InterPro"/>
</dbReference>
<organism evidence="3 4">
    <name type="scientific">Erwinia tracheiphila</name>
    <dbReference type="NCBI Taxonomy" id="65700"/>
    <lineage>
        <taxon>Bacteria</taxon>
        <taxon>Pseudomonadati</taxon>
        <taxon>Pseudomonadota</taxon>
        <taxon>Gammaproteobacteria</taxon>
        <taxon>Enterobacterales</taxon>
        <taxon>Erwiniaceae</taxon>
        <taxon>Erwinia</taxon>
    </lineage>
</organism>
<dbReference type="STRING" id="65700.SY86_22645"/>
<dbReference type="EMBL" id="JXNU01000003">
    <property type="protein sequence ID" value="KKF37559.1"/>
    <property type="molecule type" value="Genomic_DNA"/>
</dbReference>
<evidence type="ECO:0000313" key="3">
    <source>
        <dbReference type="EMBL" id="KKF37559.1"/>
    </source>
</evidence>
<reference evidence="3 4" key="1">
    <citation type="submission" date="2015-01" db="EMBL/GenBank/DDBJ databases">
        <title>Erwinia tracheiphila.</title>
        <authorList>
            <person name="Shapiro L.R."/>
        </authorList>
    </citation>
    <scope>NUCLEOTIDE SEQUENCE [LARGE SCALE GENOMIC DNA]</scope>
    <source>
        <strain evidence="3 4">BuffGH</strain>
    </source>
</reference>
<dbReference type="GO" id="GO:0033539">
    <property type="term" value="P:fatty acid beta-oxidation using acyl-CoA dehydrogenase"/>
    <property type="evidence" value="ECO:0007669"/>
    <property type="project" value="TreeGrafter"/>
</dbReference>
<comment type="caution">
    <text evidence="3">The sequence shown here is derived from an EMBL/GenBank/DDBJ whole genome shotgun (WGS) entry which is preliminary data.</text>
</comment>
<dbReference type="InterPro" id="IPR050741">
    <property type="entry name" value="Acyl-CoA_dehydrogenase"/>
</dbReference>
<keyword evidence="1" id="KW-0560">Oxidoreductase</keyword>
<dbReference type="Gene3D" id="2.40.110.10">
    <property type="entry name" value="Butyryl-CoA Dehydrogenase, subunit A, domain 2"/>
    <property type="match status" value="1"/>
</dbReference>
<name>A0A0M2KF60_9GAMM</name>
<dbReference type="PATRIC" id="fig|65700.7.peg.5635"/>
<dbReference type="SUPFAM" id="SSF56645">
    <property type="entry name" value="Acyl-CoA dehydrogenase NM domain-like"/>
    <property type="match status" value="1"/>
</dbReference>
<evidence type="ECO:0000256" key="1">
    <source>
        <dbReference type="ARBA" id="ARBA00023002"/>
    </source>
</evidence>
<accession>A0A0M2KF60</accession>
<evidence type="ECO:0000259" key="2">
    <source>
        <dbReference type="Pfam" id="PF02771"/>
    </source>
</evidence>
<gene>
    <name evidence="3" type="ORF">SY86_22645</name>
</gene>
<dbReference type="InterPro" id="IPR009100">
    <property type="entry name" value="AcylCoA_DH/oxidase_NM_dom_sf"/>
</dbReference>
<feature type="domain" description="Acyl-CoA dehydrogenase/oxidase N-terminal" evidence="2">
    <location>
        <begin position="2"/>
        <end position="66"/>
    </location>
</feature>